<feature type="domain" description="NAD-dependent epimerase/dehydratase" evidence="1">
    <location>
        <begin position="4"/>
        <end position="215"/>
    </location>
</feature>
<protein>
    <submittedName>
        <fullName evidence="2">N-acetyl-alpha-D-glucosaminyl-diphospho-ditrans, octacis-undecaprenol 4-epimerase</fullName>
        <ecNumber evidence="2">5.1.3.26</ecNumber>
    </submittedName>
</protein>
<keyword evidence="3" id="KW-1185">Reference proteome</keyword>
<dbReference type="GO" id="GO:0016853">
    <property type="term" value="F:isomerase activity"/>
    <property type="evidence" value="ECO:0007669"/>
    <property type="project" value="UniProtKB-KW"/>
</dbReference>
<dbReference type="SUPFAM" id="SSF51735">
    <property type="entry name" value="NAD(P)-binding Rossmann-fold domains"/>
    <property type="match status" value="1"/>
</dbReference>
<evidence type="ECO:0000259" key="1">
    <source>
        <dbReference type="Pfam" id="PF01370"/>
    </source>
</evidence>
<evidence type="ECO:0000313" key="2">
    <source>
        <dbReference type="EMBL" id="QJR12680.1"/>
    </source>
</evidence>
<dbReference type="PANTHER" id="PTHR43245">
    <property type="entry name" value="BIFUNCTIONAL POLYMYXIN RESISTANCE PROTEIN ARNA"/>
    <property type="match status" value="1"/>
</dbReference>
<name>A0A6M4GZJ3_9PROT</name>
<dbReference type="Proteomes" id="UP000501534">
    <property type="component" value="Chromosome"/>
</dbReference>
<dbReference type="EC" id="5.1.3.26" evidence="2"/>
<keyword evidence="2" id="KW-0413">Isomerase</keyword>
<dbReference type="AlphaFoldDB" id="A0A6M4GZJ3"/>
<accession>A0A6M4GZJ3</accession>
<dbReference type="Pfam" id="PF01370">
    <property type="entry name" value="Epimerase"/>
    <property type="match status" value="1"/>
</dbReference>
<dbReference type="EMBL" id="CP053069">
    <property type="protein sequence ID" value="QJR12680.1"/>
    <property type="molecule type" value="Genomic_DNA"/>
</dbReference>
<reference evidence="2 3" key="1">
    <citation type="submission" date="2020-04" db="EMBL/GenBank/DDBJ databases">
        <title>Usitatibacter rugosus gen. nov., sp. nov. and Usitatibacter palustris sp. nov., novel members of Usitatibacteraceae fam. nov. within the order Nitrosomonadales isolated from soil.</title>
        <authorList>
            <person name="Huber K.J."/>
            <person name="Neumann-Schaal M."/>
            <person name="Geppert A."/>
            <person name="Luckner M."/>
            <person name="Wanner G."/>
            <person name="Overmann J."/>
        </authorList>
    </citation>
    <scope>NUCLEOTIDE SEQUENCE [LARGE SCALE GENOMIC DNA]</scope>
    <source>
        <strain evidence="2 3">0125_3</strain>
    </source>
</reference>
<organism evidence="2 3">
    <name type="scientific">Usitatibacter rugosus</name>
    <dbReference type="NCBI Taxonomy" id="2732067"/>
    <lineage>
        <taxon>Bacteria</taxon>
        <taxon>Pseudomonadati</taxon>
        <taxon>Pseudomonadota</taxon>
        <taxon>Betaproteobacteria</taxon>
        <taxon>Nitrosomonadales</taxon>
        <taxon>Usitatibacteraceae</taxon>
        <taxon>Usitatibacter</taxon>
    </lineage>
</organism>
<dbReference type="InterPro" id="IPR050177">
    <property type="entry name" value="Lipid_A_modif_metabolic_enz"/>
</dbReference>
<dbReference type="InterPro" id="IPR001509">
    <property type="entry name" value="Epimerase_deHydtase"/>
</dbReference>
<dbReference type="InterPro" id="IPR036291">
    <property type="entry name" value="NAD(P)-bd_dom_sf"/>
</dbReference>
<dbReference type="KEGG" id="uru:DSM104443_03772"/>
<evidence type="ECO:0000313" key="3">
    <source>
        <dbReference type="Proteomes" id="UP000501534"/>
    </source>
</evidence>
<proteinExistence type="predicted"/>
<gene>
    <name evidence="2" type="primary">gnu</name>
    <name evidence="2" type="ORF">DSM104443_03772</name>
</gene>
<dbReference type="Gene3D" id="3.40.50.720">
    <property type="entry name" value="NAD(P)-binding Rossmann-like Domain"/>
    <property type="match status" value="1"/>
</dbReference>
<sequence>MRIALSGASGLIGHAVAKALAGAGHEIVTVGRAPDCAVRVDLATDANLPAGALKGCDALVHAAGVTDEDFADRDAAFAKALRGTSALLGAARDAGVGRLAYFSSAHVYGPLEGRLDEASPVNPLSDYAIAHYAAEQLFRRSARMTGAATLLARPCAVYGMPPSLERFARWTLIPFDFPRQALGGAIVLKSHGSQRRNFVPAEGLGALAGWWLENAASGVTVANAPGKAECTVYEFASLCAKIASGENGRPVAIERPGPAAQDGAPALEYLTRVGGHLPGPSLEEHVRGMVRALGTKASP</sequence>
<dbReference type="RefSeq" id="WP_171095091.1">
    <property type="nucleotide sequence ID" value="NZ_CP053069.1"/>
</dbReference>
<dbReference type="CDD" id="cd08946">
    <property type="entry name" value="SDR_e"/>
    <property type="match status" value="1"/>
</dbReference>